<proteinExistence type="inferred from homology"/>
<evidence type="ECO:0000256" key="6">
    <source>
        <dbReference type="ARBA" id="ARBA00023096"/>
    </source>
</evidence>
<keyword evidence="5 7" id="KW-0560">Oxidoreductase</keyword>
<keyword evidence="13" id="KW-1185">Reference proteome</keyword>
<evidence type="ECO:0000259" key="10">
    <source>
        <dbReference type="Pfam" id="PF01243"/>
    </source>
</evidence>
<dbReference type="InterPro" id="IPR019576">
    <property type="entry name" value="Pyridoxamine_oxidase_dimer_C"/>
</dbReference>
<dbReference type="Proteomes" id="UP000322214">
    <property type="component" value="Chromosome"/>
</dbReference>
<evidence type="ECO:0000313" key="13">
    <source>
        <dbReference type="Proteomes" id="UP000322214"/>
    </source>
</evidence>
<comment type="pathway">
    <text evidence="7">Cofactor metabolism; pyridoxal 5'-phosphate salvage; pyridoxal 5'-phosphate from pyridoxine 5'-phosphate: step 1/1.</text>
</comment>
<dbReference type="AlphaFoldDB" id="A0A5B9P9E7"/>
<dbReference type="Gene3D" id="2.30.110.10">
    <property type="entry name" value="Electron Transport, Fmn-binding Protein, Chain A"/>
    <property type="match status" value="1"/>
</dbReference>
<dbReference type="PANTHER" id="PTHR10851:SF0">
    <property type="entry name" value="PYRIDOXINE-5'-PHOSPHATE OXIDASE"/>
    <property type="match status" value="1"/>
</dbReference>
<dbReference type="NCBIfam" id="TIGR00558">
    <property type="entry name" value="pdxH"/>
    <property type="match status" value="1"/>
</dbReference>
<comment type="catalytic activity">
    <reaction evidence="7">
        <text>pyridoxine 5'-phosphate + O2 = pyridoxal 5'-phosphate + H2O2</text>
        <dbReference type="Rhea" id="RHEA:15149"/>
        <dbReference type="ChEBI" id="CHEBI:15379"/>
        <dbReference type="ChEBI" id="CHEBI:16240"/>
        <dbReference type="ChEBI" id="CHEBI:58589"/>
        <dbReference type="ChEBI" id="CHEBI:597326"/>
        <dbReference type="EC" id="1.4.3.5"/>
    </reaction>
</comment>
<evidence type="ECO:0000256" key="3">
    <source>
        <dbReference type="ARBA" id="ARBA00022630"/>
    </source>
</evidence>
<dbReference type="UniPathway" id="UPA01068">
    <property type="reaction ID" value="UER00304"/>
</dbReference>
<evidence type="ECO:0000256" key="4">
    <source>
        <dbReference type="ARBA" id="ARBA00022643"/>
    </source>
</evidence>
<comment type="cofactor">
    <cofactor evidence="7 9">
        <name>FMN</name>
        <dbReference type="ChEBI" id="CHEBI:58210"/>
    </cofactor>
    <text evidence="7 9">Binds 1 FMN per subunit.</text>
</comment>
<protein>
    <recommendedName>
        <fullName evidence="7">Pyridoxine/pyridoxamine 5'-phosphate oxidase</fullName>
        <ecNumber evidence="7">1.4.3.5</ecNumber>
    </recommendedName>
    <alternativeName>
        <fullName evidence="7">PNP/PMP oxidase</fullName>
        <shortName evidence="7">PNPOx</shortName>
    </alternativeName>
    <alternativeName>
        <fullName evidence="7">Pyridoxal 5'-phosphate synthase</fullName>
    </alternativeName>
</protein>
<dbReference type="GO" id="GO:0008615">
    <property type="term" value="P:pyridoxine biosynthetic process"/>
    <property type="evidence" value="ECO:0007669"/>
    <property type="project" value="UniProtKB-UniRule"/>
</dbReference>
<feature type="binding site" evidence="7 9">
    <location>
        <begin position="63"/>
        <end position="68"/>
    </location>
    <ligand>
        <name>FMN</name>
        <dbReference type="ChEBI" id="CHEBI:58210"/>
    </ligand>
</feature>
<feature type="binding site" evidence="8">
    <location>
        <begin position="7"/>
        <end position="10"/>
    </location>
    <ligand>
        <name>substrate</name>
    </ligand>
</feature>
<dbReference type="FunFam" id="2.30.110.10:FF:000020">
    <property type="entry name" value="PNPO isoform 11"/>
    <property type="match status" value="1"/>
</dbReference>
<feature type="binding site" evidence="7 8">
    <location>
        <position position="68"/>
    </location>
    <ligand>
        <name>substrate</name>
    </ligand>
</feature>
<comment type="pathway">
    <text evidence="7">Cofactor metabolism; pyridoxal 5'-phosphate salvage; pyridoxal 5'-phosphate from pyridoxamine 5'-phosphate: step 1/1.</text>
</comment>
<feature type="binding site" evidence="7 9">
    <location>
        <position position="197"/>
    </location>
    <ligand>
        <name>FMN</name>
        <dbReference type="ChEBI" id="CHEBI:58210"/>
    </ligand>
</feature>
<evidence type="ECO:0000256" key="7">
    <source>
        <dbReference type="HAMAP-Rule" id="MF_01629"/>
    </source>
</evidence>
<gene>
    <name evidence="7 12" type="primary">pdxH</name>
    <name evidence="12" type="ORF">MFFC18_13760</name>
</gene>
<feature type="binding site" evidence="7 9">
    <location>
        <begin position="78"/>
        <end position="79"/>
    </location>
    <ligand>
        <name>FMN</name>
        <dbReference type="ChEBI" id="CHEBI:58210"/>
    </ligand>
</feature>
<comment type="catalytic activity">
    <reaction evidence="7">
        <text>pyridoxamine 5'-phosphate + O2 + H2O = pyridoxal 5'-phosphate + H2O2 + NH4(+)</text>
        <dbReference type="Rhea" id="RHEA:15817"/>
        <dbReference type="ChEBI" id="CHEBI:15377"/>
        <dbReference type="ChEBI" id="CHEBI:15379"/>
        <dbReference type="ChEBI" id="CHEBI:16240"/>
        <dbReference type="ChEBI" id="CHEBI:28938"/>
        <dbReference type="ChEBI" id="CHEBI:58451"/>
        <dbReference type="ChEBI" id="CHEBI:597326"/>
        <dbReference type="EC" id="1.4.3.5"/>
    </reaction>
</comment>
<dbReference type="GO" id="GO:0010181">
    <property type="term" value="F:FMN binding"/>
    <property type="evidence" value="ECO:0007669"/>
    <property type="project" value="UniProtKB-UniRule"/>
</dbReference>
<comment type="caution">
    <text evidence="7">Lacks conserved residue(s) required for the propagation of feature annotation.</text>
</comment>
<dbReference type="HAMAP" id="MF_01629">
    <property type="entry name" value="PdxH"/>
    <property type="match status" value="1"/>
</dbReference>
<reference evidence="12 13" key="1">
    <citation type="submission" date="2019-08" db="EMBL/GenBank/DDBJ databases">
        <title>Deep-cultivation of Planctomycetes and their phenomic and genomic characterization uncovers novel biology.</title>
        <authorList>
            <person name="Wiegand S."/>
            <person name="Jogler M."/>
            <person name="Boedeker C."/>
            <person name="Pinto D."/>
            <person name="Vollmers J."/>
            <person name="Rivas-Marin E."/>
            <person name="Kohn T."/>
            <person name="Peeters S.H."/>
            <person name="Heuer A."/>
            <person name="Rast P."/>
            <person name="Oberbeckmann S."/>
            <person name="Bunk B."/>
            <person name="Jeske O."/>
            <person name="Meyerdierks A."/>
            <person name="Storesund J.E."/>
            <person name="Kallscheuer N."/>
            <person name="Luecker S."/>
            <person name="Lage O.M."/>
            <person name="Pohl T."/>
            <person name="Merkel B.J."/>
            <person name="Hornburger P."/>
            <person name="Mueller R.-W."/>
            <person name="Bruemmer F."/>
            <person name="Labrenz M."/>
            <person name="Spormann A.M."/>
            <person name="Op den Camp H."/>
            <person name="Overmann J."/>
            <person name="Amann R."/>
            <person name="Jetten M.S.M."/>
            <person name="Mascher T."/>
            <person name="Medema M.H."/>
            <person name="Devos D.P."/>
            <person name="Kaster A.-K."/>
            <person name="Ovreas L."/>
            <person name="Rohde M."/>
            <person name="Galperin M.Y."/>
            <person name="Jogler C."/>
        </authorList>
    </citation>
    <scope>NUCLEOTIDE SEQUENCE [LARGE SCALE GENOMIC DNA]</scope>
    <source>
        <strain evidence="12 13">FC18</strain>
    </source>
</reference>
<dbReference type="Pfam" id="PF10590">
    <property type="entry name" value="PNP_phzG_C"/>
    <property type="match status" value="1"/>
</dbReference>
<evidence type="ECO:0000256" key="8">
    <source>
        <dbReference type="PIRSR" id="PIRSR000190-1"/>
    </source>
</evidence>
<dbReference type="EC" id="1.4.3.5" evidence="7"/>
<name>A0A5B9P9E7_9BACT</name>
<dbReference type="STRING" id="980251.GCA_001642875_00349"/>
<dbReference type="SUPFAM" id="SSF50475">
    <property type="entry name" value="FMN-binding split barrel"/>
    <property type="match status" value="1"/>
</dbReference>
<feature type="binding site" evidence="7 9">
    <location>
        <position position="107"/>
    </location>
    <ligand>
        <name>FMN</name>
        <dbReference type="ChEBI" id="CHEBI:58210"/>
    </ligand>
</feature>
<dbReference type="InterPro" id="IPR011576">
    <property type="entry name" value="Pyridox_Oxase_N"/>
</dbReference>
<feature type="binding site" evidence="7 9">
    <location>
        <position position="187"/>
    </location>
    <ligand>
        <name>FMN</name>
        <dbReference type="ChEBI" id="CHEBI:58210"/>
    </ligand>
</feature>
<feature type="domain" description="Pyridoxamine 5'-phosphate oxidase N-terminal" evidence="10">
    <location>
        <begin position="45"/>
        <end position="153"/>
    </location>
</feature>
<comment type="subunit">
    <text evidence="2 7">Homodimer.</text>
</comment>
<sequence length="215" mass="24900">MDFKELRKEYETHGIEESTLDANPLITFRNWITTASENCPDQWFEPNAMILATAGLDGIVTSRTVLLKGLDEDSIRFYTNYGSTKGQQLAENPNASVTFHWAWLGQQVRLRGRTVKTSREDSLKYFHSRPRGSQLGALASRQSEKVESREQLEQIRAELETKYDGQEVPLPDDWGGYRLTPEVIEFWQGRLDRMHDRVVYQRGNDGDWTRFRIAP</sequence>
<organism evidence="12 13">
    <name type="scientific">Mariniblastus fucicola</name>
    <dbReference type="NCBI Taxonomy" id="980251"/>
    <lineage>
        <taxon>Bacteria</taxon>
        <taxon>Pseudomonadati</taxon>
        <taxon>Planctomycetota</taxon>
        <taxon>Planctomycetia</taxon>
        <taxon>Pirellulales</taxon>
        <taxon>Pirellulaceae</taxon>
        <taxon>Mariniblastus</taxon>
    </lineage>
</organism>
<dbReference type="InterPro" id="IPR019740">
    <property type="entry name" value="Pyridox_Oxase_CS"/>
</dbReference>
<evidence type="ECO:0000259" key="11">
    <source>
        <dbReference type="Pfam" id="PF10590"/>
    </source>
</evidence>
<dbReference type="PROSITE" id="PS01064">
    <property type="entry name" value="PYRIDOX_OXIDASE"/>
    <property type="match status" value="1"/>
</dbReference>
<dbReference type="Pfam" id="PF01243">
    <property type="entry name" value="PNPOx_N"/>
    <property type="match status" value="1"/>
</dbReference>
<dbReference type="PANTHER" id="PTHR10851">
    <property type="entry name" value="PYRIDOXINE-5-PHOSPHATE OXIDASE"/>
    <property type="match status" value="1"/>
</dbReference>
<dbReference type="InterPro" id="IPR012349">
    <property type="entry name" value="Split_barrel_FMN-bd"/>
</dbReference>
<comment type="similarity">
    <text evidence="1 7">Belongs to the pyridoxamine 5'-phosphate oxidase family.</text>
</comment>
<evidence type="ECO:0000256" key="9">
    <source>
        <dbReference type="PIRSR" id="PIRSR000190-2"/>
    </source>
</evidence>
<dbReference type="GO" id="GO:0004733">
    <property type="term" value="F:pyridoxamine phosphate oxidase activity"/>
    <property type="evidence" value="ECO:0007669"/>
    <property type="project" value="UniProtKB-UniRule"/>
</dbReference>
<accession>A0A5B9P9E7</accession>
<evidence type="ECO:0000313" key="12">
    <source>
        <dbReference type="EMBL" id="QEG21520.1"/>
    </source>
</evidence>
<dbReference type="EMBL" id="CP042912">
    <property type="protein sequence ID" value="QEG21520.1"/>
    <property type="molecule type" value="Genomic_DNA"/>
</dbReference>
<feature type="binding site" evidence="7 9">
    <location>
        <position position="85"/>
    </location>
    <ligand>
        <name>FMN</name>
        <dbReference type="ChEBI" id="CHEBI:58210"/>
    </ligand>
</feature>
<dbReference type="OrthoDB" id="9780392at2"/>
<feature type="binding site" evidence="7 8">
    <location>
        <position position="125"/>
    </location>
    <ligand>
        <name>substrate</name>
    </ligand>
</feature>
<dbReference type="InterPro" id="IPR000659">
    <property type="entry name" value="Pyridox_Oxase"/>
</dbReference>
<feature type="binding site" evidence="7 8">
    <location>
        <position position="133"/>
    </location>
    <ligand>
        <name>substrate</name>
    </ligand>
</feature>
<dbReference type="PIRSF" id="PIRSF000190">
    <property type="entry name" value="Pyd_amn-ph_oxd"/>
    <property type="match status" value="1"/>
</dbReference>
<feature type="binding site" evidence="7 9">
    <location>
        <begin position="142"/>
        <end position="143"/>
    </location>
    <ligand>
        <name>FMN</name>
        <dbReference type="ChEBI" id="CHEBI:58210"/>
    </ligand>
</feature>
<evidence type="ECO:0000256" key="5">
    <source>
        <dbReference type="ARBA" id="ARBA00023002"/>
    </source>
</evidence>
<evidence type="ECO:0000256" key="2">
    <source>
        <dbReference type="ARBA" id="ARBA00011738"/>
    </source>
</evidence>
<feature type="binding site" evidence="7 8">
    <location>
        <begin position="193"/>
        <end position="195"/>
    </location>
    <ligand>
        <name>substrate</name>
    </ligand>
</feature>
<evidence type="ECO:0000256" key="1">
    <source>
        <dbReference type="ARBA" id="ARBA00007301"/>
    </source>
</evidence>
<dbReference type="KEGG" id="mff:MFFC18_13760"/>
<comment type="function">
    <text evidence="7">Catalyzes the oxidation of either pyridoxine 5'-phosphate (PNP) or pyridoxamine 5'-phosphate (PMP) into pyridoxal 5'-phosphate (PLP).</text>
</comment>
<feature type="domain" description="Pyridoxine 5'-phosphate oxidase dimerisation C-terminal" evidence="11">
    <location>
        <begin position="174"/>
        <end position="215"/>
    </location>
</feature>
<keyword evidence="3 7" id="KW-0285">Flavoprotein</keyword>
<keyword evidence="6 7" id="KW-0664">Pyridoxine biosynthesis</keyword>
<keyword evidence="4 7" id="KW-0288">FMN</keyword>
<feature type="binding site" evidence="7 8">
    <location>
        <position position="129"/>
    </location>
    <ligand>
        <name>substrate</name>
    </ligand>
</feature>
<dbReference type="NCBIfam" id="NF004231">
    <property type="entry name" value="PRK05679.1"/>
    <property type="match status" value="1"/>
</dbReference>
<dbReference type="RefSeq" id="WP_075083151.1">
    <property type="nucleotide sequence ID" value="NZ_CP042912.1"/>
</dbReference>